<dbReference type="PANTHER" id="PTHR33375">
    <property type="entry name" value="CHROMOSOME-PARTITIONING PROTEIN PARB-RELATED"/>
    <property type="match status" value="1"/>
</dbReference>
<dbReference type="PIRSF" id="PIRSF036758">
    <property type="entry name" value="Aden_M_ParB"/>
    <property type="match status" value="1"/>
</dbReference>
<evidence type="ECO:0000313" key="9">
    <source>
        <dbReference type="EMBL" id="QIS94695.1"/>
    </source>
</evidence>
<dbReference type="InterPro" id="IPR002295">
    <property type="entry name" value="N4/N6-MTase_EcoPI_Mod-like"/>
</dbReference>
<dbReference type="EC" id="2.1.1.72" evidence="2"/>
<dbReference type="PROSITE" id="PS00092">
    <property type="entry name" value="N6_MTASE"/>
    <property type="match status" value="1"/>
</dbReference>
<evidence type="ECO:0000259" key="8">
    <source>
        <dbReference type="SMART" id="SM00470"/>
    </source>
</evidence>
<dbReference type="Pfam" id="PF02195">
    <property type="entry name" value="ParB_N"/>
    <property type="match status" value="1"/>
</dbReference>
<organism evidence="9 10">
    <name type="scientific">Nitratireductor mangrovi</name>
    <dbReference type="NCBI Taxonomy" id="2599600"/>
    <lineage>
        <taxon>Bacteria</taxon>
        <taxon>Pseudomonadati</taxon>
        <taxon>Pseudomonadota</taxon>
        <taxon>Alphaproteobacteria</taxon>
        <taxon>Hyphomicrobiales</taxon>
        <taxon>Phyllobacteriaceae</taxon>
        <taxon>Nitratireductor</taxon>
    </lineage>
</organism>
<dbReference type="RefSeq" id="WP_167813150.1">
    <property type="nucleotide sequence ID" value="NZ_CP042301.2"/>
</dbReference>
<dbReference type="EMBL" id="CP042301">
    <property type="protein sequence ID" value="QIS94695.1"/>
    <property type="molecule type" value="Genomic_DNA"/>
</dbReference>
<dbReference type="SUPFAM" id="SSF110849">
    <property type="entry name" value="ParB/Sulfiredoxin"/>
    <property type="match status" value="1"/>
</dbReference>
<dbReference type="REBASE" id="359945">
    <property type="entry name" value="M.NspSY7ORF390P"/>
</dbReference>
<feature type="region of interest" description="Disordered" evidence="7">
    <location>
        <begin position="437"/>
        <end position="458"/>
    </location>
</feature>
<feature type="domain" description="ParB-like N-terminal" evidence="8">
    <location>
        <begin position="9"/>
        <end position="95"/>
    </location>
</feature>
<evidence type="ECO:0000256" key="2">
    <source>
        <dbReference type="ARBA" id="ARBA00011900"/>
    </source>
</evidence>
<comment type="catalytic activity">
    <reaction evidence="6">
        <text>a 2'-deoxyadenosine in DNA + S-adenosyl-L-methionine = an N(6)-methyl-2'-deoxyadenosine in DNA + S-adenosyl-L-homocysteine + H(+)</text>
        <dbReference type="Rhea" id="RHEA:15197"/>
        <dbReference type="Rhea" id="RHEA-COMP:12418"/>
        <dbReference type="Rhea" id="RHEA-COMP:12419"/>
        <dbReference type="ChEBI" id="CHEBI:15378"/>
        <dbReference type="ChEBI" id="CHEBI:57856"/>
        <dbReference type="ChEBI" id="CHEBI:59789"/>
        <dbReference type="ChEBI" id="CHEBI:90615"/>
        <dbReference type="ChEBI" id="CHEBI:90616"/>
        <dbReference type="EC" id="2.1.1.72"/>
    </reaction>
</comment>
<dbReference type="InterPro" id="IPR050336">
    <property type="entry name" value="Chromosome_partition/occlusion"/>
</dbReference>
<evidence type="ECO:0000256" key="6">
    <source>
        <dbReference type="ARBA" id="ARBA00047942"/>
    </source>
</evidence>
<dbReference type="InterPro" id="IPR029063">
    <property type="entry name" value="SAM-dependent_MTases_sf"/>
</dbReference>
<dbReference type="InterPro" id="IPR036086">
    <property type="entry name" value="ParB/Sulfiredoxin_sf"/>
</dbReference>
<dbReference type="Pfam" id="PF01555">
    <property type="entry name" value="N6_N4_Mtase"/>
    <property type="match status" value="1"/>
</dbReference>
<comment type="similarity">
    <text evidence="1">Belongs to the N(4)/N(6)-methyltransferase family.</text>
</comment>
<dbReference type="InterPro" id="IPR015840">
    <property type="entry name" value="DNA_MeTrfase_ParB"/>
</dbReference>
<evidence type="ECO:0000313" key="10">
    <source>
        <dbReference type="Proteomes" id="UP000321389"/>
    </source>
</evidence>
<dbReference type="InterPro" id="IPR002941">
    <property type="entry name" value="DNA_methylase_N4/N6"/>
</dbReference>
<keyword evidence="3" id="KW-0489">Methyltransferase</keyword>
<dbReference type="GO" id="GO:0008170">
    <property type="term" value="F:N-methyltransferase activity"/>
    <property type="evidence" value="ECO:0007669"/>
    <property type="project" value="InterPro"/>
</dbReference>
<dbReference type="GO" id="GO:0005694">
    <property type="term" value="C:chromosome"/>
    <property type="evidence" value="ECO:0007669"/>
    <property type="project" value="TreeGrafter"/>
</dbReference>
<keyword evidence="4" id="KW-0808">Transferase</keyword>
<keyword evidence="5" id="KW-0949">S-adenosyl-L-methionine</keyword>
<dbReference type="Gene3D" id="3.90.1530.10">
    <property type="entry name" value="Conserved hypothetical protein from pyrococcus furiosus pfu- 392566-001, ParB domain"/>
    <property type="match status" value="1"/>
</dbReference>
<accession>A0A6H0DYL6</accession>
<evidence type="ECO:0000256" key="3">
    <source>
        <dbReference type="ARBA" id="ARBA00022603"/>
    </source>
</evidence>
<dbReference type="AlphaFoldDB" id="A0A6H0DYL6"/>
<keyword evidence="10" id="KW-1185">Reference proteome</keyword>
<dbReference type="InterPro" id="IPR002052">
    <property type="entry name" value="DNA_methylase_N6_adenine_CS"/>
</dbReference>
<dbReference type="GO" id="GO:0045881">
    <property type="term" value="P:positive regulation of sporulation resulting in formation of a cellular spore"/>
    <property type="evidence" value="ECO:0007669"/>
    <property type="project" value="TreeGrafter"/>
</dbReference>
<dbReference type="GO" id="GO:0003677">
    <property type="term" value="F:DNA binding"/>
    <property type="evidence" value="ECO:0007669"/>
    <property type="project" value="InterPro"/>
</dbReference>
<dbReference type="Proteomes" id="UP000321389">
    <property type="component" value="Chromosome"/>
</dbReference>
<dbReference type="Gene3D" id="3.40.50.150">
    <property type="entry name" value="Vaccinia Virus protein VP39"/>
    <property type="match status" value="1"/>
</dbReference>
<name>A0A6H0DYL6_9HYPH</name>
<sequence>MDLQHPKIEMLPVRALRPYAGNARTHSKMQIGQIADSIRRFGFTNPVLVSDENEIVAGHGRVLAARQLGMADVPVLRLSHLSAEERRAYVLADNKLALNAGWDQELLALELQALIDLEFDVTITGFSLAEIDLTLDHAREASAASPDGADMVPPLPVQAATKTGDLWQLGRHRLLCGDARASADVGRLVGAGRVDLIFTDPPYNVPIQGHVGGLGRTRHREFAFASGEMSEAEFTEFLRSTLGNAASVAKDGAIAFVCMDWRHMRELAAAADGLFSELKNLCVWNKTNGGMGSFYRSKHELVFVYKIGTAPHTNAFGLGETGRYRTNVWDYAGISSLGASRADELAMHPTVKPVAMIADAIRDCSKRGEVVLDVFGGSGSTLIAAESCGREARLIEFDAIYCDTIVSRWQTYTGKRATLVGDGRCFEEIAAERLGQADQNSASTKPVRASGLRRGRHA</sequence>
<evidence type="ECO:0000256" key="7">
    <source>
        <dbReference type="SAM" id="MobiDB-lite"/>
    </source>
</evidence>
<dbReference type="CDD" id="cd16403">
    <property type="entry name" value="ParB_N_like_MT"/>
    <property type="match status" value="1"/>
</dbReference>
<dbReference type="SUPFAM" id="SSF53335">
    <property type="entry name" value="S-adenosyl-L-methionine-dependent methyltransferases"/>
    <property type="match status" value="1"/>
</dbReference>
<dbReference type="SMART" id="SM00470">
    <property type="entry name" value="ParB"/>
    <property type="match status" value="1"/>
</dbReference>
<evidence type="ECO:0000256" key="1">
    <source>
        <dbReference type="ARBA" id="ARBA00006594"/>
    </source>
</evidence>
<dbReference type="GO" id="GO:0007059">
    <property type="term" value="P:chromosome segregation"/>
    <property type="evidence" value="ECO:0007669"/>
    <property type="project" value="TreeGrafter"/>
</dbReference>
<reference evidence="9" key="1">
    <citation type="submission" date="2020-04" db="EMBL/GenBank/DDBJ databases">
        <title>Nitratireductor sp. nov. isolated from mangrove soil.</title>
        <authorList>
            <person name="Ye Y."/>
        </authorList>
    </citation>
    <scope>NUCLEOTIDE SEQUENCE</scope>
    <source>
        <strain evidence="9">SY7</strain>
    </source>
</reference>
<dbReference type="PANTHER" id="PTHR33375:SF1">
    <property type="entry name" value="CHROMOSOME-PARTITIONING PROTEIN PARB-RELATED"/>
    <property type="match status" value="1"/>
</dbReference>
<evidence type="ECO:0000256" key="4">
    <source>
        <dbReference type="ARBA" id="ARBA00022679"/>
    </source>
</evidence>
<dbReference type="GO" id="GO:0032259">
    <property type="term" value="P:methylation"/>
    <property type="evidence" value="ECO:0007669"/>
    <property type="project" value="UniProtKB-KW"/>
</dbReference>
<dbReference type="PRINTS" id="PR00506">
    <property type="entry name" value="D21N6MTFRASE"/>
</dbReference>
<dbReference type="InterPro" id="IPR003115">
    <property type="entry name" value="ParB_N"/>
</dbReference>
<gene>
    <name evidence="9" type="ORF">FQ775_00390</name>
</gene>
<evidence type="ECO:0000256" key="5">
    <source>
        <dbReference type="ARBA" id="ARBA00022691"/>
    </source>
</evidence>
<proteinExistence type="inferred from homology"/>
<protein>
    <recommendedName>
        <fullName evidence="2">site-specific DNA-methyltransferase (adenine-specific)</fullName>
        <ecNumber evidence="2">2.1.1.72</ecNumber>
    </recommendedName>
</protein>
<dbReference type="GO" id="GO:0009007">
    <property type="term" value="F:site-specific DNA-methyltransferase (adenine-specific) activity"/>
    <property type="evidence" value="ECO:0007669"/>
    <property type="project" value="UniProtKB-EC"/>
</dbReference>
<dbReference type="KEGG" id="niy:FQ775_00390"/>